<organism evidence="6 7">
    <name type="scientific">Daphnia pulex</name>
    <name type="common">Water flea</name>
    <dbReference type="NCBI Taxonomy" id="6669"/>
    <lineage>
        <taxon>Eukaryota</taxon>
        <taxon>Metazoa</taxon>
        <taxon>Ecdysozoa</taxon>
        <taxon>Arthropoda</taxon>
        <taxon>Crustacea</taxon>
        <taxon>Branchiopoda</taxon>
        <taxon>Diplostraca</taxon>
        <taxon>Cladocera</taxon>
        <taxon>Anomopoda</taxon>
        <taxon>Daphniidae</taxon>
        <taxon>Daphnia</taxon>
    </lineage>
</organism>
<feature type="compositionally biased region" description="Polar residues" evidence="4">
    <location>
        <begin position="883"/>
        <end position="899"/>
    </location>
</feature>
<evidence type="ECO:0000313" key="7">
    <source>
        <dbReference type="Proteomes" id="UP000000305"/>
    </source>
</evidence>
<evidence type="ECO:0000256" key="4">
    <source>
        <dbReference type="SAM" id="MobiDB-lite"/>
    </source>
</evidence>
<dbReference type="PANTHER" id="PTHR22746:SF10">
    <property type="entry name" value="GUANINE NUCLEOTIDE EXCHANGE FACTOR SUBUNIT RIC1"/>
    <property type="match status" value="1"/>
</dbReference>
<dbReference type="GO" id="GO:0000139">
    <property type="term" value="C:Golgi membrane"/>
    <property type="evidence" value="ECO:0000318"/>
    <property type="project" value="GO_Central"/>
</dbReference>
<keyword evidence="2" id="KW-0472">Membrane</keyword>
<dbReference type="InParanoid" id="E9GHP8"/>
<dbReference type="PANTHER" id="PTHR22746">
    <property type="entry name" value="RAB6A-GEF COMPLEX PARTNER PROTEIN 1"/>
    <property type="match status" value="1"/>
</dbReference>
<gene>
    <name evidence="6" type="ORF">DAPPUDRAFT_303735</name>
</gene>
<dbReference type="HOGENOM" id="CLU_002060_3_1_1"/>
<feature type="compositionally biased region" description="Polar residues" evidence="4">
    <location>
        <begin position="1328"/>
        <end position="1338"/>
    </location>
</feature>
<reference evidence="6 7" key="1">
    <citation type="journal article" date="2011" name="Science">
        <title>The ecoresponsive genome of Daphnia pulex.</title>
        <authorList>
            <person name="Colbourne J.K."/>
            <person name="Pfrender M.E."/>
            <person name="Gilbert D."/>
            <person name="Thomas W.K."/>
            <person name="Tucker A."/>
            <person name="Oakley T.H."/>
            <person name="Tokishita S."/>
            <person name="Aerts A."/>
            <person name="Arnold G.J."/>
            <person name="Basu M.K."/>
            <person name="Bauer D.J."/>
            <person name="Caceres C.E."/>
            <person name="Carmel L."/>
            <person name="Casola C."/>
            <person name="Choi J.H."/>
            <person name="Detter J.C."/>
            <person name="Dong Q."/>
            <person name="Dusheyko S."/>
            <person name="Eads B.D."/>
            <person name="Frohlich T."/>
            <person name="Geiler-Samerotte K.A."/>
            <person name="Gerlach D."/>
            <person name="Hatcher P."/>
            <person name="Jogdeo S."/>
            <person name="Krijgsveld J."/>
            <person name="Kriventseva E.V."/>
            <person name="Kultz D."/>
            <person name="Laforsch C."/>
            <person name="Lindquist E."/>
            <person name="Lopez J."/>
            <person name="Manak J.R."/>
            <person name="Muller J."/>
            <person name="Pangilinan J."/>
            <person name="Patwardhan R.P."/>
            <person name="Pitluck S."/>
            <person name="Pritham E.J."/>
            <person name="Rechtsteiner A."/>
            <person name="Rho M."/>
            <person name="Rogozin I.B."/>
            <person name="Sakarya O."/>
            <person name="Salamov A."/>
            <person name="Schaack S."/>
            <person name="Shapiro H."/>
            <person name="Shiga Y."/>
            <person name="Skalitzky C."/>
            <person name="Smith Z."/>
            <person name="Souvorov A."/>
            <person name="Sung W."/>
            <person name="Tang Z."/>
            <person name="Tsuchiya D."/>
            <person name="Tu H."/>
            <person name="Vos H."/>
            <person name="Wang M."/>
            <person name="Wolf Y.I."/>
            <person name="Yamagata H."/>
            <person name="Yamada T."/>
            <person name="Ye Y."/>
            <person name="Shaw J.R."/>
            <person name="Andrews J."/>
            <person name="Crease T.J."/>
            <person name="Tang H."/>
            <person name="Lucas S.M."/>
            <person name="Robertson H.M."/>
            <person name="Bork P."/>
            <person name="Koonin E.V."/>
            <person name="Zdobnov E.M."/>
            <person name="Grigoriev I.V."/>
            <person name="Lynch M."/>
            <person name="Boore J.L."/>
        </authorList>
    </citation>
    <scope>NUCLEOTIDE SEQUENCE [LARGE SCALE GENOMIC DNA]</scope>
</reference>
<dbReference type="OrthoDB" id="67540at2759"/>
<dbReference type="OMA" id="MVYDRAM"/>
<dbReference type="SUPFAM" id="SSF50978">
    <property type="entry name" value="WD40 repeat-like"/>
    <property type="match status" value="1"/>
</dbReference>
<dbReference type="GO" id="GO:0005829">
    <property type="term" value="C:cytosol"/>
    <property type="evidence" value="ECO:0000318"/>
    <property type="project" value="GO_Central"/>
</dbReference>
<dbReference type="EMBL" id="GL732545">
    <property type="protein sequence ID" value="EFX80877.1"/>
    <property type="molecule type" value="Genomic_DNA"/>
</dbReference>
<evidence type="ECO:0000256" key="1">
    <source>
        <dbReference type="ARBA" id="ARBA00004370"/>
    </source>
</evidence>
<dbReference type="PhylomeDB" id="E9GHP8"/>
<evidence type="ECO:0000256" key="2">
    <source>
        <dbReference type="ARBA" id="ARBA00023136"/>
    </source>
</evidence>
<name>E9GHP8_DAPPU</name>
<dbReference type="Pfam" id="PF25440">
    <property type="entry name" value="Beta-prop_RIC1_2nd"/>
    <property type="match status" value="1"/>
</dbReference>
<dbReference type="Proteomes" id="UP000000305">
    <property type="component" value="Unassembled WGS sequence"/>
</dbReference>
<proteinExistence type="predicted"/>
<sequence length="1338" mass="148136">MYYPVNWPRVIRLPVLGSPVIHHVVCNRDKILVAVLSSDTLTILYNKPCVPVACLKRDAKSLEEHGENQEVEWKPDSSAIAVTTSKGYLSFYELSFVSDQQHLYEQRDSTIPGLRRESAELYIKDSVPAFTLKLSQTIPIDTGATGLVCIRDELMVATKYGHVLRYYWNGTLNRDYCLDLRRVPFCVDQLAARAVPITEPNTFITQIDYSPLLGGFAVVLNDGRGAFLTATTLKFDPNQVQGIWAPLDDVTCTAINHRYRLVAFGRRNTHTDVYTIDETTGGLQLSHTLQLSSKDFPGSPGPVQLLKWSPDAYMAGNWPLRFATLDAKCENLAVAGRTGFALYSFSTRRWKLFGNESQERDFVVAGGLLWLSTKVQPHVVMGCYNIGADRDEIRLYPRDNARLDNAFCTVQQVTGQILLLNLMGDTLLVYTSDCHISLFETETSGNGQLQLSRTQEIDVSTLGLHPACLVAATLTSLSHATEPQQPHGPSRQQNILLNVCGRVLLIQRNEGSDDSEEGSAYYSAPTVLASSVEILWVPNPDRLCPRKPHLTQALWLCCGAHGMRVWLPLYPREGDKGHHAFMSKRIMLPFQLHIYPLSVLFEEAILIGVETDTLLYPSSATSENPWLIPLCVLERNSQVYLHHIFRQLIRRNLGFHAWEIARGCTALPYFSHSLELLLHEVLEEEATSKEPIPDALLPSVLEFIQEFPVYLKTVVQCARKTEVALWPYLFGAGANPRQLFQRCLDSKQLDLAASYLIILQNMEPVSISRQYATVLLDAALENCSWDLAKELVRFLRAIDPSDADSATPSFSSSWKPGSAPSPAGSLLPAKISLGSQTPPVSPNPEDFNFLLGSTVHRPGSRAAGSMKSPSSDASTGIHREITRSMSETIPMSKNYSSPPTGKEPPPRKKSAPVNSHPITITADHDPPDPSLEELFMDLILQRHVRRLLSAGRLRDLGYLAAHFECPLVSWLSRERMRAARVDDFVSAIRRLHADFTWPFPVVSTLPVRKFSNRSISLEEKLQALEVDVSAAPAMTTPVSSDPPFQLRHNGEVSHPPVNGGLLLQTVEAQLKPHVPSQEEWSIQSEGDQISLAGEDRLNDLDSLQESSWGVHSITTEAASAASALCDPPLKANAQAELQLRYLLQLFTEADCLDWALVLALVLRDAMAVLRLVSMARSALTSCQPPNQAATIEIVTRLRDALLALSHWAETDCQGYRPFMNVIYGQVGILTKLILPHTNGPLSLLLEANSTSESASQGSGTKSRHTSVTLLTPLDRVTEEDMDIPVFKANGKVDKLNLPSEGAALQLTQQLEQSTKKEPVIQQPDEPPITQQGSGCIIS</sequence>
<dbReference type="GO" id="GO:0034066">
    <property type="term" value="C:Ric1-Rgp1 guanyl-nucleotide exchange factor complex"/>
    <property type="evidence" value="ECO:0000318"/>
    <property type="project" value="GO_Central"/>
</dbReference>
<accession>E9GHP8</accession>
<feature type="region of interest" description="Disordered" evidence="4">
    <location>
        <begin position="825"/>
        <end position="927"/>
    </location>
</feature>
<protein>
    <recommendedName>
        <fullName evidence="3">Protein RIC1 homolog</fullName>
    </recommendedName>
</protein>
<feature type="region of interest" description="Disordered" evidence="4">
    <location>
        <begin position="1310"/>
        <end position="1338"/>
    </location>
</feature>
<evidence type="ECO:0000259" key="5">
    <source>
        <dbReference type="Pfam" id="PF07064"/>
    </source>
</evidence>
<dbReference type="InterPro" id="IPR009771">
    <property type="entry name" value="RIC1_C"/>
</dbReference>
<feature type="domain" description="RIC1 C-terminal alpha solenoid region" evidence="5">
    <location>
        <begin position="642"/>
        <end position="805"/>
    </location>
</feature>
<comment type="subcellular location">
    <subcellularLocation>
        <location evidence="1">Membrane</location>
    </subcellularLocation>
</comment>
<dbReference type="InterPro" id="IPR036322">
    <property type="entry name" value="WD40_repeat_dom_sf"/>
</dbReference>
<dbReference type="STRING" id="6669.E9GHP8"/>
<dbReference type="GO" id="GO:0006886">
    <property type="term" value="P:intracellular protein transport"/>
    <property type="evidence" value="ECO:0000318"/>
    <property type="project" value="GO_Central"/>
</dbReference>
<dbReference type="FunCoup" id="E9GHP8">
    <property type="interactions" value="1627"/>
</dbReference>
<dbReference type="InterPro" id="IPR040096">
    <property type="entry name" value="Ric1"/>
</dbReference>
<keyword evidence="7" id="KW-1185">Reference proteome</keyword>
<dbReference type="eggNOG" id="KOG2006">
    <property type="taxonomic scope" value="Eukaryota"/>
</dbReference>
<dbReference type="KEGG" id="dpx:DAPPUDRAFT_303735"/>
<evidence type="ECO:0000256" key="3">
    <source>
        <dbReference type="ARBA" id="ARBA00029879"/>
    </source>
</evidence>
<evidence type="ECO:0000313" key="6">
    <source>
        <dbReference type="EMBL" id="EFX80877.1"/>
    </source>
</evidence>
<dbReference type="Pfam" id="PF07064">
    <property type="entry name" value="RIC1"/>
    <property type="match status" value="1"/>
</dbReference>
<dbReference type="GO" id="GO:0042147">
    <property type="term" value="P:retrograde transport, endosome to Golgi"/>
    <property type="evidence" value="ECO:0000318"/>
    <property type="project" value="GO_Central"/>
</dbReference>